<name>A0ABZ3BH72_9ENTR</name>
<dbReference type="Proteomes" id="UP001466893">
    <property type="component" value="Chromosome"/>
</dbReference>
<keyword evidence="1" id="KW-0472">Membrane</keyword>
<dbReference type="Pfam" id="PF07256">
    <property type="entry name" value="DUF1435"/>
    <property type="match status" value="1"/>
</dbReference>
<dbReference type="InterPro" id="IPR009885">
    <property type="entry name" value="DUF1435"/>
</dbReference>
<keyword evidence="1" id="KW-1133">Transmembrane helix</keyword>
<feature type="transmembrane region" description="Helical" evidence="1">
    <location>
        <begin position="55"/>
        <end position="75"/>
    </location>
</feature>
<keyword evidence="1" id="KW-0812">Transmembrane</keyword>
<gene>
    <name evidence="2" type="ORF">AAEY27_18760</name>
</gene>
<sequence>MLQRALGSRWGIVLPGIIVAALVLADLSINAWRVVIVLGLLLTPAMLYHKSLRHFILLPSGVALVGGMILLLLNLKTVV</sequence>
<accession>A0ABZ3BH72</accession>
<evidence type="ECO:0000313" key="3">
    <source>
        <dbReference type="Proteomes" id="UP001466893"/>
    </source>
</evidence>
<organism evidence="2 3">
    <name type="scientific">Kosakonia calanthes</name>
    <dbReference type="NCBI Taxonomy" id="3139408"/>
    <lineage>
        <taxon>Bacteria</taxon>
        <taxon>Pseudomonadati</taxon>
        <taxon>Pseudomonadota</taxon>
        <taxon>Gammaproteobacteria</taxon>
        <taxon>Enterobacterales</taxon>
        <taxon>Enterobacteriaceae</taxon>
        <taxon>Kosakonia</taxon>
    </lineage>
</organism>
<protein>
    <submittedName>
        <fullName evidence="2">DUF1435 domain-containing protein</fullName>
    </submittedName>
</protein>
<keyword evidence="3" id="KW-1185">Reference proteome</keyword>
<reference evidence="2 3" key="1">
    <citation type="submission" date="2024-04" db="EMBL/GenBank/DDBJ databases">
        <title>Kosakonia calanthae sp. nov., a halophilic bacterium isolated from leaves of Calanthe tiplacata.</title>
        <authorList>
            <person name="Wu P."/>
        </authorList>
    </citation>
    <scope>NUCLEOTIDE SEQUENCE [LARGE SCALE GENOMIC DNA]</scope>
    <source>
        <strain evidence="2 3">BYX6</strain>
    </source>
</reference>
<evidence type="ECO:0000256" key="1">
    <source>
        <dbReference type="SAM" id="Phobius"/>
    </source>
</evidence>
<evidence type="ECO:0000313" key="2">
    <source>
        <dbReference type="EMBL" id="WZW00537.1"/>
    </source>
</evidence>
<proteinExistence type="predicted"/>
<dbReference type="EMBL" id="CP151800">
    <property type="protein sequence ID" value="WZW00537.1"/>
    <property type="molecule type" value="Genomic_DNA"/>
</dbReference>
<dbReference type="RefSeq" id="WP_342325637.1">
    <property type="nucleotide sequence ID" value="NZ_CP151800.1"/>
</dbReference>
<feature type="transmembrane region" description="Helical" evidence="1">
    <location>
        <begin position="7"/>
        <end position="25"/>
    </location>
</feature>